<evidence type="ECO:0000313" key="2">
    <source>
        <dbReference type="EMBL" id="KAK4724851.1"/>
    </source>
</evidence>
<reference evidence="2 3" key="1">
    <citation type="submission" date="2023-10" db="EMBL/GenBank/DDBJ databases">
        <title>Genome-Wide Identification Analysis in wild type Solanum Pinnatisectum Reveals Some Genes Defensing Phytophthora Infestans.</title>
        <authorList>
            <person name="Sun C."/>
        </authorList>
    </citation>
    <scope>NUCLEOTIDE SEQUENCE [LARGE SCALE GENOMIC DNA]</scope>
    <source>
        <strain evidence="2">LQN</strain>
        <tissue evidence="2">Leaf</tissue>
    </source>
</reference>
<keyword evidence="3" id="KW-1185">Reference proteome</keyword>
<proteinExistence type="predicted"/>
<name>A0AAV9LGJ8_9SOLN</name>
<sequence>MPQQRAVRGLPTKRNVEEHELLNAPEVQPQGEVTNVEFREAIKMLSQAVTNQWKGGRVEDAPPASWACFEEGFLGHFFPRELKEAKVREFLTLEQDSLSVHEYGLKFTQLSCYAPEMIADMRSRMCLFVAGLSRLSNKEGRAAMLIGDMDISMLMVYVQQVEEEKLRDRRNQKQER</sequence>
<gene>
    <name evidence="2" type="ORF">R3W88_027630</name>
</gene>
<dbReference type="Pfam" id="PF03732">
    <property type="entry name" value="Retrotrans_gag"/>
    <property type="match status" value="1"/>
</dbReference>
<comment type="caution">
    <text evidence="2">The sequence shown here is derived from an EMBL/GenBank/DDBJ whole genome shotgun (WGS) entry which is preliminary data.</text>
</comment>
<evidence type="ECO:0000313" key="3">
    <source>
        <dbReference type="Proteomes" id="UP001311915"/>
    </source>
</evidence>
<organism evidence="2 3">
    <name type="scientific">Solanum pinnatisectum</name>
    <name type="common">tansyleaf nightshade</name>
    <dbReference type="NCBI Taxonomy" id="50273"/>
    <lineage>
        <taxon>Eukaryota</taxon>
        <taxon>Viridiplantae</taxon>
        <taxon>Streptophyta</taxon>
        <taxon>Embryophyta</taxon>
        <taxon>Tracheophyta</taxon>
        <taxon>Spermatophyta</taxon>
        <taxon>Magnoliopsida</taxon>
        <taxon>eudicotyledons</taxon>
        <taxon>Gunneridae</taxon>
        <taxon>Pentapetalae</taxon>
        <taxon>asterids</taxon>
        <taxon>lamiids</taxon>
        <taxon>Solanales</taxon>
        <taxon>Solanaceae</taxon>
        <taxon>Solanoideae</taxon>
        <taxon>Solaneae</taxon>
        <taxon>Solanum</taxon>
    </lineage>
</organism>
<dbReference type="AlphaFoldDB" id="A0AAV9LGJ8"/>
<dbReference type="InterPro" id="IPR005162">
    <property type="entry name" value="Retrotrans_gag_dom"/>
</dbReference>
<accession>A0AAV9LGJ8</accession>
<feature type="domain" description="Retrotransposon gag" evidence="1">
    <location>
        <begin position="60"/>
        <end position="133"/>
    </location>
</feature>
<evidence type="ECO:0000259" key="1">
    <source>
        <dbReference type="Pfam" id="PF03732"/>
    </source>
</evidence>
<dbReference type="EMBL" id="JAWPEI010000006">
    <property type="protein sequence ID" value="KAK4724851.1"/>
    <property type="molecule type" value="Genomic_DNA"/>
</dbReference>
<dbReference type="Proteomes" id="UP001311915">
    <property type="component" value="Unassembled WGS sequence"/>
</dbReference>
<protein>
    <recommendedName>
        <fullName evidence="1">Retrotransposon gag domain-containing protein</fullName>
    </recommendedName>
</protein>